<dbReference type="HOGENOM" id="CLU_088878_0_0_9"/>
<dbReference type="Proteomes" id="UP000011728">
    <property type="component" value="Chromosome"/>
</dbReference>
<keyword evidence="1" id="KW-0472">Membrane</keyword>
<gene>
    <name evidence="2" type="ORF">Cspa_c36520</name>
</gene>
<keyword evidence="1" id="KW-1133">Transmembrane helix</keyword>
<dbReference type="RefSeq" id="WP_015393728.1">
    <property type="nucleotide sequence ID" value="NC_020291.1"/>
</dbReference>
<evidence type="ECO:0000313" key="2">
    <source>
        <dbReference type="EMBL" id="AGF57412.1"/>
    </source>
</evidence>
<evidence type="ECO:0000313" key="3">
    <source>
        <dbReference type="Proteomes" id="UP000011728"/>
    </source>
</evidence>
<dbReference type="OrthoDB" id="1913389at2"/>
<dbReference type="EMBL" id="CP004121">
    <property type="protein sequence ID" value="AGF57412.1"/>
    <property type="molecule type" value="Genomic_DNA"/>
</dbReference>
<dbReference type="eggNOG" id="ENOG50307IC">
    <property type="taxonomic scope" value="Bacteria"/>
</dbReference>
<proteinExistence type="predicted"/>
<dbReference type="AlphaFoldDB" id="M1N1P8"/>
<sequence length="218" mass="25361">MSNDWSFVVSVVSALGAVCSAAVAFVALMNTRKQINLSNKQILFDKRMENYIIAKGLIQLYRENCEHIKNEKYESMFPNDFYFMFLTNNTYLEQIAYAINNPLKEPSHKELLIKLENLKDVATKIKFLFSGNASTLLESFVLSYKEVLHAMYKYQIVLNDMEQENKNHKLTFEESSQLFGEKAQRVKIKKAFDNLKQADSALIKENAEEQIEEQIRLY</sequence>
<name>M1N1P8_9CLOT</name>
<protein>
    <submittedName>
        <fullName evidence="2">Uncharacterized protein</fullName>
    </submittedName>
</protein>
<dbReference type="KEGG" id="csr:Cspa_c36520"/>
<keyword evidence="3" id="KW-1185">Reference proteome</keyword>
<reference evidence="2 3" key="1">
    <citation type="submission" date="2013-02" db="EMBL/GenBank/DDBJ databases">
        <title>Genome sequence of Clostridium saccharoperbutylacetonicum N1-4(HMT).</title>
        <authorList>
            <person name="Poehlein A."/>
            <person name="Daniel R."/>
        </authorList>
    </citation>
    <scope>NUCLEOTIDE SEQUENCE [LARGE SCALE GENOMIC DNA]</scope>
    <source>
        <strain evidence="3">N1-4(HMT)</strain>
    </source>
</reference>
<evidence type="ECO:0000256" key="1">
    <source>
        <dbReference type="SAM" id="Phobius"/>
    </source>
</evidence>
<keyword evidence="1" id="KW-0812">Transmembrane</keyword>
<organism evidence="2 3">
    <name type="scientific">Clostridium saccharoperbutylacetonicum N1-4(HMT)</name>
    <dbReference type="NCBI Taxonomy" id="931276"/>
    <lineage>
        <taxon>Bacteria</taxon>
        <taxon>Bacillati</taxon>
        <taxon>Bacillota</taxon>
        <taxon>Clostridia</taxon>
        <taxon>Eubacteriales</taxon>
        <taxon>Clostridiaceae</taxon>
        <taxon>Clostridium</taxon>
    </lineage>
</organism>
<accession>M1N1P8</accession>
<feature type="transmembrane region" description="Helical" evidence="1">
    <location>
        <begin position="6"/>
        <end position="28"/>
    </location>
</feature>
<dbReference type="PATRIC" id="fig|931276.5.peg.3679"/>